<dbReference type="AlphaFoldDB" id="A0A4V2PEI4"/>
<feature type="region of interest" description="Disordered" evidence="1">
    <location>
        <begin position="74"/>
        <end position="97"/>
    </location>
</feature>
<dbReference type="Proteomes" id="UP000294546">
    <property type="component" value="Unassembled WGS sequence"/>
</dbReference>
<evidence type="ECO:0000313" key="3">
    <source>
        <dbReference type="Proteomes" id="UP000294546"/>
    </source>
</evidence>
<sequence>MINIASFTFQFDPVEDRIRLVGNLDNGEPRVDFWLTRRLALRILGASDELVQHTSKRVSESPPEFRGATAQFEHEQARERMEVSNQPIPDTDKPEGPELLHRIDISHRDGRYQLRLFGQDNPDEVAAAGVVTYEELHQVLHLIHTGADRLGWDAPPLFTAFGREVSPTLQ</sequence>
<dbReference type="EMBL" id="SMFU01000007">
    <property type="protein sequence ID" value="TCK09216.1"/>
    <property type="molecule type" value="Genomic_DNA"/>
</dbReference>
<dbReference type="OrthoDB" id="6087797at2"/>
<organism evidence="2 3">
    <name type="scientific">Marinobacterium mangrovicola</name>
    <dbReference type="NCBI Taxonomy" id="1476959"/>
    <lineage>
        <taxon>Bacteria</taxon>
        <taxon>Pseudomonadati</taxon>
        <taxon>Pseudomonadota</taxon>
        <taxon>Gammaproteobacteria</taxon>
        <taxon>Oceanospirillales</taxon>
        <taxon>Oceanospirillaceae</taxon>
        <taxon>Marinobacterium</taxon>
    </lineage>
</organism>
<accession>A0A4V2PEI4</accession>
<gene>
    <name evidence="2" type="ORF">CLV83_1321</name>
</gene>
<protein>
    <submittedName>
        <fullName evidence="2">Uncharacterized protein</fullName>
    </submittedName>
</protein>
<keyword evidence="3" id="KW-1185">Reference proteome</keyword>
<dbReference type="RefSeq" id="WP_132289150.1">
    <property type="nucleotide sequence ID" value="NZ_SMFU01000007.1"/>
</dbReference>
<proteinExistence type="predicted"/>
<comment type="caution">
    <text evidence="2">The sequence shown here is derived from an EMBL/GenBank/DDBJ whole genome shotgun (WGS) entry which is preliminary data.</text>
</comment>
<name>A0A4V2PEI4_9GAMM</name>
<reference evidence="2 3" key="1">
    <citation type="submission" date="2019-03" db="EMBL/GenBank/DDBJ databases">
        <title>Genomic Encyclopedia of Archaeal and Bacterial Type Strains, Phase II (KMG-II): from individual species to whole genera.</title>
        <authorList>
            <person name="Goeker M."/>
        </authorList>
    </citation>
    <scope>NUCLEOTIDE SEQUENCE [LARGE SCALE GENOMIC DNA]</scope>
    <source>
        <strain evidence="2 3">DSM 27697</strain>
    </source>
</reference>
<evidence type="ECO:0000313" key="2">
    <source>
        <dbReference type="EMBL" id="TCK09216.1"/>
    </source>
</evidence>
<evidence type="ECO:0000256" key="1">
    <source>
        <dbReference type="SAM" id="MobiDB-lite"/>
    </source>
</evidence>